<keyword evidence="3" id="KW-1185">Reference proteome</keyword>
<dbReference type="InterPro" id="IPR052920">
    <property type="entry name" value="DNA-binding_regulatory"/>
</dbReference>
<dbReference type="AlphaFoldDB" id="A0AA36JI62"/>
<gene>
    <name evidence="2" type="ORF">EVOR1521_LOCUS28119</name>
</gene>
<dbReference type="PANTHER" id="PTHR43358">
    <property type="entry name" value="ALPHA/BETA-HYDROLASE"/>
    <property type="match status" value="1"/>
</dbReference>
<feature type="domain" description="Serine aminopeptidase S33" evidence="1">
    <location>
        <begin position="106"/>
        <end position="212"/>
    </location>
</feature>
<dbReference type="Gene3D" id="3.40.50.1820">
    <property type="entry name" value="alpha/beta hydrolase"/>
    <property type="match status" value="1"/>
</dbReference>
<evidence type="ECO:0000313" key="2">
    <source>
        <dbReference type="EMBL" id="CAJ1406062.1"/>
    </source>
</evidence>
<comment type="caution">
    <text evidence="2">The sequence shown here is derived from an EMBL/GenBank/DDBJ whole genome shotgun (WGS) entry which is preliminary data.</text>
</comment>
<dbReference type="Pfam" id="PF12146">
    <property type="entry name" value="Hydrolase_4"/>
    <property type="match status" value="1"/>
</dbReference>
<reference evidence="2" key="1">
    <citation type="submission" date="2023-08" db="EMBL/GenBank/DDBJ databases">
        <authorList>
            <person name="Chen Y."/>
            <person name="Shah S."/>
            <person name="Dougan E. K."/>
            <person name="Thang M."/>
            <person name="Chan C."/>
        </authorList>
    </citation>
    <scope>NUCLEOTIDE SEQUENCE</scope>
</reference>
<dbReference type="Proteomes" id="UP001178507">
    <property type="component" value="Unassembled WGS sequence"/>
</dbReference>
<proteinExistence type="predicted"/>
<dbReference type="InterPro" id="IPR029058">
    <property type="entry name" value="AB_hydrolase_fold"/>
</dbReference>
<name>A0AA36JI62_9DINO</name>
<evidence type="ECO:0000313" key="3">
    <source>
        <dbReference type="Proteomes" id="UP001178507"/>
    </source>
</evidence>
<accession>A0AA36JI62</accession>
<evidence type="ECO:0000259" key="1">
    <source>
        <dbReference type="Pfam" id="PF12146"/>
    </source>
</evidence>
<sequence length="416" mass="45585">MDAMDLGARCGVLRPTELMPRSLRSARSASADSFDFAPYDFKLWNLIIRPPRVVYDDSELGPTEFFAGGVRATRRDLKLRTRRALSLSCSYFTPSQGGREIQRFPVIIYLHGNSSSRLEACNLVGALISQHMSLFCFDAAGCGQSEGEYVSLGWHESDDLAAVIDCLRSFPNCGPIGLWGRSMGAATALMHADQNPNLGALCLDSSFANLRQLLEELAQSKSVPLPVPSWLVGPALALIRLRVKSLADFDIEDLVPLQHAKRSCAPAIFLHGREDDFVHPGHSQQLYEAYMGSKELMAVEGDHNSERSGRVVSHIIGFFGRCLRRLPLEPIPRPVLVWDPQFVAPSLDGVPLRVPHRLRQSTDLAKKDKVVIGSAARRADGPSLIPVRGKLVNREVIERPCGSMGRARVLGAVGGA</sequence>
<dbReference type="SUPFAM" id="SSF53474">
    <property type="entry name" value="alpha/beta-Hydrolases"/>
    <property type="match status" value="1"/>
</dbReference>
<dbReference type="PANTHER" id="PTHR43358:SF4">
    <property type="entry name" value="ALPHA_BETA HYDROLASE FOLD-1 DOMAIN-CONTAINING PROTEIN"/>
    <property type="match status" value="1"/>
</dbReference>
<organism evidence="2 3">
    <name type="scientific">Effrenium voratum</name>
    <dbReference type="NCBI Taxonomy" id="2562239"/>
    <lineage>
        <taxon>Eukaryota</taxon>
        <taxon>Sar</taxon>
        <taxon>Alveolata</taxon>
        <taxon>Dinophyceae</taxon>
        <taxon>Suessiales</taxon>
        <taxon>Symbiodiniaceae</taxon>
        <taxon>Effrenium</taxon>
    </lineage>
</organism>
<dbReference type="EMBL" id="CAUJNA010003616">
    <property type="protein sequence ID" value="CAJ1406062.1"/>
    <property type="molecule type" value="Genomic_DNA"/>
</dbReference>
<dbReference type="InterPro" id="IPR022742">
    <property type="entry name" value="Hydrolase_4"/>
</dbReference>
<protein>
    <recommendedName>
        <fullName evidence="1">Serine aminopeptidase S33 domain-containing protein</fullName>
    </recommendedName>
</protein>